<protein>
    <submittedName>
        <fullName evidence="2">6063_t:CDS:1</fullName>
    </submittedName>
</protein>
<feature type="compositionally biased region" description="Pro residues" evidence="1">
    <location>
        <begin position="85"/>
        <end position="100"/>
    </location>
</feature>
<evidence type="ECO:0000256" key="1">
    <source>
        <dbReference type="SAM" id="MobiDB-lite"/>
    </source>
</evidence>
<organism evidence="2 3">
    <name type="scientific">Dentiscutata erythropus</name>
    <dbReference type="NCBI Taxonomy" id="1348616"/>
    <lineage>
        <taxon>Eukaryota</taxon>
        <taxon>Fungi</taxon>
        <taxon>Fungi incertae sedis</taxon>
        <taxon>Mucoromycota</taxon>
        <taxon>Glomeromycotina</taxon>
        <taxon>Glomeromycetes</taxon>
        <taxon>Diversisporales</taxon>
        <taxon>Gigasporaceae</taxon>
        <taxon>Dentiscutata</taxon>
    </lineage>
</organism>
<name>A0A9N9HN75_9GLOM</name>
<gene>
    <name evidence="2" type="ORF">DERYTH_LOCUS12775</name>
</gene>
<dbReference type="AlphaFoldDB" id="A0A9N9HN75"/>
<dbReference type="EMBL" id="CAJVPY010008554">
    <property type="protein sequence ID" value="CAG8697574.1"/>
    <property type="molecule type" value="Genomic_DNA"/>
</dbReference>
<feature type="region of interest" description="Disordered" evidence="1">
    <location>
        <begin position="85"/>
        <end position="112"/>
    </location>
</feature>
<proteinExistence type="predicted"/>
<evidence type="ECO:0000313" key="2">
    <source>
        <dbReference type="EMBL" id="CAG8697574.1"/>
    </source>
</evidence>
<keyword evidence="3" id="KW-1185">Reference proteome</keyword>
<feature type="non-terminal residue" evidence="2">
    <location>
        <position position="112"/>
    </location>
</feature>
<comment type="caution">
    <text evidence="2">The sequence shown here is derived from an EMBL/GenBank/DDBJ whole genome shotgun (WGS) entry which is preliminary data.</text>
</comment>
<reference evidence="2" key="1">
    <citation type="submission" date="2021-06" db="EMBL/GenBank/DDBJ databases">
        <authorList>
            <person name="Kallberg Y."/>
            <person name="Tangrot J."/>
            <person name="Rosling A."/>
        </authorList>
    </citation>
    <scope>NUCLEOTIDE SEQUENCE</scope>
    <source>
        <strain evidence="2">MA453B</strain>
    </source>
</reference>
<sequence>LIHKTTHDHRYHTDTEPPLRPIAPFNYHHGIPRVITPRVLTVPQQRPVIPYVQHQRPNIPRPLQQIPIDNQLQQQLYQQFGIIPRPIPPNAAPRRPPIVPKKPKGLQLLKKK</sequence>
<feature type="compositionally biased region" description="Basic residues" evidence="1">
    <location>
        <begin position="101"/>
        <end position="112"/>
    </location>
</feature>
<evidence type="ECO:0000313" key="3">
    <source>
        <dbReference type="Proteomes" id="UP000789405"/>
    </source>
</evidence>
<accession>A0A9N9HN75</accession>
<dbReference type="Proteomes" id="UP000789405">
    <property type="component" value="Unassembled WGS sequence"/>
</dbReference>